<feature type="domain" description="AB hydrolase-1" evidence="7">
    <location>
        <begin position="80"/>
        <end position="340"/>
    </location>
</feature>
<reference evidence="9" key="1">
    <citation type="journal article" date="2020" name="Cell">
        <title>Large-Scale Comparative Analyses of Tick Genomes Elucidate Their Genetic Diversity and Vector Capacities.</title>
        <authorList>
            <consortium name="Tick Genome and Microbiome Consortium (TIGMIC)"/>
            <person name="Jia N."/>
            <person name="Wang J."/>
            <person name="Shi W."/>
            <person name="Du L."/>
            <person name="Sun Y."/>
            <person name="Zhan W."/>
            <person name="Jiang J.F."/>
            <person name="Wang Q."/>
            <person name="Zhang B."/>
            <person name="Ji P."/>
            <person name="Bell-Sakyi L."/>
            <person name="Cui X.M."/>
            <person name="Yuan T.T."/>
            <person name="Jiang B.G."/>
            <person name="Yang W.F."/>
            <person name="Lam T.T."/>
            <person name="Chang Q.C."/>
            <person name="Ding S.J."/>
            <person name="Wang X.J."/>
            <person name="Zhu J.G."/>
            <person name="Ruan X.D."/>
            <person name="Zhao L."/>
            <person name="Wei J.T."/>
            <person name="Ye R.Z."/>
            <person name="Que T.C."/>
            <person name="Du C.H."/>
            <person name="Zhou Y.H."/>
            <person name="Cheng J.X."/>
            <person name="Dai P.F."/>
            <person name="Guo W.B."/>
            <person name="Han X.H."/>
            <person name="Huang E.J."/>
            <person name="Li L.F."/>
            <person name="Wei W."/>
            <person name="Gao Y.C."/>
            <person name="Liu J.Z."/>
            <person name="Shao H.Z."/>
            <person name="Wang X."/>
            <person name="Wang C.C."/>
            <person name="Yang T.C."/>
            <person name="Huo Q.B."/>
            <person name="Li W."/>
            <person name="Chen H.Y."/>
            <person name="Chen S.E."/>
            <person name="Zhou L.G."/>
            <person name="Ni X.B."/>
            <person name="Tian J.H."/>
            <person name="Sheng Y."/>
            <person name="Liu T."/>
            <person name="Pan Y.S."/>
            <person name="Xia L.Y."/>
            <person name="Li J."/>
            <person name="Zhao F."/>
            <person name="Cao W.C."/>
        </authorList>
    </citation>
    <scope>NUCLEOTIDE SEQUENCE</scope>
    <source>
        <strain evidence="9">Rsan-2018</strain>
    </source>
</reference>
<evidence type="ECO:0000256" key="4">
    <source>
        <dbReference type="ARBA" id="ARBA00022963"/>
    </source>
</evidence>
<keyword evidence="4" id="KW-0442">Lipid degradation</keyword>
<dbReference type="SUPFAM" id="SSF53474">
    <property type="entry name" value="alpha/beta-Hydrolases"/>
    <property type="match status" value="2"/>
</dbReference>
<keyword evidence="5" id="KW-0443">Lipid metabolism</keyword>
<dbReference type="InterPro" id="IPR006693">
    <property type="entry name" value="AB_hydrolase_lipase"/>
</dbReference>
<sequence>MSGGLEDRSQLITSLGYPVQEFTVTTKDSYDIMIQRIPHGRIRIPAPWHRKPVAFLMTALACSSADFVVNMPDQSLAFILADHGFDVWLGNVRGNFYSKHVRLKKRQRKFWDFSFDEMIKYDLPSQIDTILHETKQNSLLYVGWSQGSLIMFGLLAAQPRYNQKVRLFNAMGPVAFLGHIKSNIKHAVPFCRGVLVVYQGTLNGAFMERTIVFTNKLAKKVCKSHWQGLTCKSSFKLFNGGYPIEMNMASNVFPVYVSNNPAGTSVRNIFHFSQLVKTNRFQRFDWGRRKNKKIYGQAEPPQYDIRKVTAPVALYWSDGDVMSCEEDVKRLERLLPNLVLSYKVPVHGFTHVDFAWSIFAKNHVYKKILEMMTKFSGMEPRKSLLYLGWSQGSLIMFGLLATQQQYNEKVRLFNAMAPVAFLGHMKSYIKHITPIGGLLKAIVQMALNGAFMAKTTIISSKMAKKLCGRYRESRSCTTAFKFFNGGFPIEMNVAEPPQYDVRKVTAPVALYWSDGDVLACTQDVKHLERLLPNLVLSYKVPVQGFTHIDFAWSILARNHVYKKILEMMIKYSGMERLHYPLTSQGGHNF</sequence>
<dbReference type="InterPro" id="IPR029058">
    <property type="entry name" value="AB_hydrolase_fold"/>
</dbReference>
<dbReference type="Proteomes" id="UP000821837">
    <property type="component" value="Chromosome 6"/>
</dbReference>
<organism evidence="9 10">
    <name type="scientific">Rhipicephalus sanguineus</name>
    <name type="common">Brown dog tick</name>
    <name type="synonym">Ixodes sanguineus</name>
    <dbReference type="NCBI Taxonomy" id="34632"/>
    <lineage>
        <taxon>Eukaryota</taxon>
        <taxon>Metazoa</taxon>
        <taxon>Ecdysozoa</taxon>
        <taxon>Arthropoda</taxon>
        <taxon>Chelicerata</taxon>
        <taxon>Arachnida</taxon>
        <taxon>Acari</taxon>
        <taxon>Parasitiformes</taxon>
        <taxon>Ixodida</taxon>
        <taxon>Ixodoidea</taxon>
        <taxon>Ixodidae</taxon>
        <taxon>Rhipicephalinae</taxon>
        <taxon>Rhipicephalus</taxon>
        <taxon>Rhipicephalus</taxon>
    </lineage>
</organism>
<dbReference type="VEuPathDB" id="VectorBase:RSAN_026903"/>
<gene>
    <name evidence="9" type="ORF">HPB52_016153</name>
</gene>
<comment type="similarity">
    <text evidence="1">Belongs to the AB hydrolase superfamily. Lipase family.</text>
</comment>
<dbReference type="GO" id="GO:0016042">
    <property type="term" value="P:lipid catabolic process"/>
    <property type="evidence" value="ECO:0007669"/>
    <property type="project" value="UniProtKB-KW"/>
</dbReference>
<dbReference type="Pfam" id="PF04083">
    <property type="entry name" value="Abhydro_lipase"/>
    <property type="match status" value="1"/>
</dbReference>
<reference evidence="9" key="2">
    <citation type="submission" date="2021-09" db="EMBL/GenBank/DDBJ databases">
        <authorList>
            <person name="Jia N."/>
            <person name="Wang J."/>
            <person name="Shi W."/>
            <person name="Du L."/>
            <person name="Sun Y."/>
            <person name="Zhan W."/>
            <person name="Jiang J."/>
            <person name="Wang Q."/>
            <person name="Zhang B."/>
            <person name="Ji P."/>
            <person name="Sakyi L.B."/>
            <person name="Cui X."/>
            <person name="Yuan T."/>
            <person name="Jiang B."/>
            <person name="Yang W."/>
            <person name="Lam T.T.-Y."/>
            <person name="Chang Q."/>
            <person name="Ding S."/>
            <person name="Wang X."/>
            <person name="Zhu J."/>
            <person name="Ruan X."/>
            <person name="Zhao L."/>
            <person name="Wei J."/>
            <person name="Que T."/>
            <person name="Du C."/>
            <person name="Cheng J."/>
            <person name="Dai P."/>
            <person name="Han X."/>
            <person name="Huang E."/>
            <person name="Gao Y."/>
            <person name="Liu J."/>
            <person name="Shao H."/>
            <person name="Ye R."/>
            <person name="Li L."/>
            <person name="Wei W."/>
            <person name="Wang X."/>
            <person name="Wang C."/>
            <person name="Huo Q."/>
            <person name="Li W."/>
            <person name="Guo W."/>
            <person name="Chen H."/>
            <person name="Chen S."/>
            <person name="Zhou L."/>
            <person name="Zhou L."/>
            <person name="Ni X."/>
            <person name="Tian J."/>
            <person name="Zhou Y."/>
            <person name="Sheng Y."/>
            <person name="Liu T."/>
            <person name="Pan Y."/>
            <person name="Xia L."/>
            <person name="Li J."/>
            <person name="Zhao F."/>
            <person name="Cao W."/>
        </authorList>
    </citation>
    <scope>NUCLEOTIDE SEQUENCE</scope>
    <source>
        <strain evidence="9">Rsan-2018</strain>
        <tissue evidence="9">Larvae</tissue>
    </source>
</reference>
<evidence type="ECO:0000259" key="8">
    <source>
        <dbReference type="Pfam" id="PF04083"/>
    </source>
</evidence>
<evidence type="ECO:0000313" key="10">
    <source>
        <dbReference type="Proteomes" id="UP000821837"/>
    </source>
</evidence>
<dbReference type="Pfam" id="PF00561">
    <property type="entry name" value="Abhydrolase_1"/>
    <property type="match status" value="1"/>
</dbReference>
<evidence type="ECO:0000256" key="6">
    <source>
        <dbReference type="ARBA" id="ARBA00023180"/>
    </source>
</evidence>
<dbReference type="EMBL" id="JABSTV010001252">
    <property type="protein sequence ID" value="KAH7947825.1"/>
    <property type="molecule type" value="Genomic_DNA"/>
</dbReference>
<dbReference type="InterPro" id="IPR000073">
    <property type="entry name" value="AB_hydrolase_1"/>
</dbReference>
<proteinExistence type="inferred from homology"/>
<protein>
    <submittedName>
        <fullName evidence="9">Uncharacterized protein</fullName>
    </submittedName>
</protein>
<comment type="caution">
    <text evidence="9">The sequence shown here is derived from an EMBL/GenBank/DDBJ whole genome shotgun (WGS) entry which is preliminary data.</text>
</comment>
<keyword evidence="10" id="KW-1185">Reference proteome</keyword>
<evidence type="ECO:0000256" key="3">
    <source>
        <dbReference type="ARBA" id="ARBA00022801"/>
    </source>
</evidence>
<dbReference type="AlphaFoldDB" id="A0A9D4PP30"/>
<evidence type="ECO:0000259" key="7">
    <source>
        <dbReference type="Pfam" id="PF00561"/>
    </source>
</evidence>
<dbReference type="FunFam" id="3.40.50.1820:FF:000021">
    <property type="entry name" value="Lipase"/>
    <property type="match status" value="1"/>
</dbReference>
<accession>A0A9D4PP30</accession>
<keyword evidence="2" id="KW-0732">Signal</keyword>
<dbReference type="GO" id="GO:0016787">
    <property type="term" value="F:hydrolase activity"/>
    <property type="evidence" value="ECO:0007669"/>
    <property type="project" value="UniProtKB-KW"/>
</dbReference>
<feature type="domain" description="Partial AB-hydrolase lipase" evidence="8">
    <location>
        <begin position="9"/>
        <end position="70"/>
    </location>
</feature>
<evidence type="ECO:0000256" key="5">
    <source>
        <dbReference type="ARBA" id="ARBA00023098"/>
    </source>
</evidence>
<name>A0A9D4PP30_RHISA</name>
<evidence type="ECO:0000256" key="1">
    <source>
        <dbReference type="ARBA" id="ARBA00010701"/>
    </source>
</evidence>
<dbReference type="PANTHER" id="PTHR11005">
    <property type="entry name" value="LYSOSOMAL ACID LIPASE-RELATED"/>
    <property type="match status" value="1"/>
</dbReference>
<evidence type="ECO:0000313" key="9">
    <source>
        <dbReference type="EMBL" id="KAH7947825.1"/>
    </source>
</evidence>
<keyword evidence="6" id="KW-0325">Glycoprotein</keyword>
<evidence type="ECO:0000256" key="2">
    <source>
        <dbReference type="ARBA" id="ARBA00022729"/>
    </source>
</evidence>
<keyword evidence="3" id="KW-0378">Hydrolase</keyword>
<dbReference type="Gene3D" id="3.40.50.1820">
    <property type="entry name" value="alpha/beta hydrolase"/>
    <property type="match status" value="3"/>
</dbReference>